<dbReference type="Proteomes" id="UP001138500">
    <property type="component" value="Unassembled WGS sequence"/>
</dbReference>
<reference evidence="17 18" key="2">
    <citation type="journal article" date="2021" name="Curr. Genet.">
        <title>Genetic response to nitrogen starvation in the aggressive Eucalyptus foliar pathogen Teratosphaeria destructans.</title>
        <authorList>
            <person name="Havenga M."/>
            <person name="Wingfield B.D."/>
            <person name="Wingfield M.J."/>
            <person name="Dreyer L.L."/>
            <person name="Roets F."/>
            <person name="Aylward J."/>
        </authorList>
    </citation>
    <scope>NUCLEOTIDE SEQUENCE [LARGE SCALE GENOMIC DNA]</scope>
    <source>
        <strain evidence="17">CMW44962</strain>
    </source>
</reference>
<feature type="compositionally biased region" description="Low complexity" evidence="16">
    <location>
        <begin position="1079"/>
        <end position="1089"/>
    </location>
</feature>
<feature type="compositionally biased region" description="Low complexity" evidence="16">
    <location>
        <begin position="1003"/>
        <end position="1021"/>
    </location>
</feature>
<evidence type="ECO:0000256" key="15">
    <source>
        <dbReference type="PROSITE-ProRule" id="PRU00221"/>
    </source>
</evidence>
<dbReference type="Gene3D" id="2.130.10.10">
    <property type="entry name" value="YVTN repeat-like/Quinoprotein amine dehydrogenase"/>
    <property type="match status" value="1"/>
</dbReference>
<dbReference type="GO" id="GO:0030127">
    <property type="term" value="C:COPII vesicle coat"/>
    <property type="evidence" value="ECO:0007669"/>
    <property type="project" value="TreeGrafter"/>
</dbReference>
<evidence type="ECO:0000256" key="16">
    <source>
        <dbReference type="SAM" id="MobiDB-lite"/>
    </source>
</evidence>
<comment type="subcellular location">
    <subcellularLocation>
        <location evidence="1">Cytoplasmic vesicle</location>
        <location evidence="1">COPII-coated vesicle membrane</location>
        <topology evidence="1">Peripheral membrane protein</topology>
        <orientation evidence="1">Cytoplasmic side</orientation>
    </subcellularLocation>
    <subcellularLocation>
        <location evidence="2">Endoplasmic reticulum membrane</location>
        <topology evidence="2">Peripheral membrane protein</topology>
        <orientation evidence="2">Cytoplasmic side</orientation>
    </subcellularLocation>
</comment>
<dbReference type="Gene3D" id="1.25.40.1030">
    <property type="match status" value="1"/>
</dbReference>
<dbReference type="InterPro" id="IPR040251">
    <property type="entry name" value="SEC31-like"/>
</dbReference>
<comment type="function">
    <text evidence="14">Component of the coat protein complex II (COPII) which promotes the formation of transport vesicles from the endoplasmic reticulum (ER). The coat has two main functions, the physical deformation of the endoplasmic reticulum membrane into vesicles and the selection of cargo molecules.</text>
</comment>
<evidence type="ECO:0000256" key="10">
    <source>
        <dbReference type="ARBA" id="ARBA00022892"/>
    </source>
</evidence>
<keyword evidence="9" id="KW-0256">Endoplasmic reticulum</keyword>
<dbReference type="SMART" id="SM00320">
    <property type="entry name" value="WD40"/>
    <property type="match status" value="5"/>
</dbReference>
<protein>
    <recommendedName>
        <fullName evidence="5">Protein transport protein SEC31</fullName>
    </recommendedName>
    <alternativeName>
        <fullName evidence="4">Protein transport protein sec31</fullName>
    </alternativeName>
</protein>
<dbReference type="PROSITE" id="PS50082">
    <property type="entry name" value="WD_REPEATS_2"/>
    <property type="match status" value="2"/>
</dbReference>
<evidence type="ECO:0000256" key="11">
    <source>
        <dbReference type="ARBA" id="ARBA00022927"/>
    </source>
</evidence>
<accession>A0A9W7W0Z4</accession>
<dbReference type="GO" id="GO:0007029">
    <property type="term" value="P:endoplasmic reticulum organization"/>
    <property type="evidence" value="ECO:0007669"/>
    <property type="project" value="TreeGrafter"/>
</dbReference>
<feature type="compositionally biased region" description="Pro residues" evidence="16">
    <location>
        <begin position="1114"/>
        <end position="1126"/>
    </location>
</feature>
<evidence type="ECO:0000256" key="9">
    <source>
        <dbReference type="ARBA" id="ARBA00022824"/>
    </source>
</evidence>
<evidence type="ECO:0000256" key="6">
    <source>
        <dbReference type="ARBA" id="ARBA00022448"/>
    </source>
</evidence>
<feature type="region of interest" description="Disordered" evidence="16">
    <location>
        <begin position="868"/>
        <end position="1180"/>
    </location>
</feature>
<comment type="caution">
    <text evidence="17">The sequence shown here is derived from an EMBL/GenBank/DDBJ whole genome shotgun (WGS) entry which is preliminary data.</text>
</comment>
<feature type="compositionally biased region" description="Low complexity" evidence="16">
    <location>
        <begin position="814"/>
        <end position="824"/>
    </location>
</feature>
<sequence length="1322" mass="141778">MVGLRTIDRTAVFAWSPGASAPLLVTGTRTGAVSDDFSDETKLELWDLGLDQIAPLGELSPKGSVSTDAGFNDIAWSEPDDKYPLGVIAGALENGSVDLWDAAKLRQGAADAHISRTTKHSGAVKALQWNPYRQNLLASAGAKGEIYLYDLNNMSAATRLGASVARADDIECLDWNKQEKTAHILATGSSGGFVTVWDAKQKKDILTLNNQGRKAVSAVAWDPEESTKLATATPNDQDPVIYLWSLRNSSAPERTLKGHELGVLTLSWCQQDPELLLSAGKDNRTVCWNPRTGEKLGDFAAGSNWAFQTEWNPHNPSLIASASFDGKILITSTQSTDAKLEDQTATSQALDGEDFFAKAQTQPQGITFSLPKAPKWAARPVSVSFGFGGKLVRLSQDATKKSKVSIETFEADSSIGESATKFEEKLRSGDLAGICEEKIQSAKTDEEKADWQVIATLNAGKSRKKLREYIGFNADDTDLAQATEKLAIDGDAKPQINGTDDDFFGNGDDDSFLANLAATKGARTNNPFQIYAESESEADRSITRALMLGQFEKALDICLKEDRMSDAFMIAVCGGQNCIDKAQNAYLKKKAKGPNYLRLLASIVGKNLWDVVHNADLQNWKEVMATLCTYADETEFADLCEALGDRLEETFQEGDKPKTLRRDASFCYLAGSKLEKVVSIWVQELQEQEKAALEMSETDNSFSVHAKSLQHFMEKVSIFRKVTAFQDAELLAVDEWKLAPLYRLYEEYADVLASHGQLVAAEQYLNLLPAKFGSAESAQQRIRQATVNKAGTTTTAQRQVGGATSRRAPSVTRASLPAQQPSLQPAQPLINQARNAPSPYSSVGGPAPAVQNPYAPAAPAAPAAPNPYAPAGYQAPQQTPYVQPGPYGGYQPPQQQAPLPPPPRASTQSPSAPPPSQQKTGDWNDMPANFFKERQPRSRAGTPGPQALVPPFPNPQLNTFSPPPPGAAAFQKPTPPLPPPPRAGEAPPRIMSPATVPPQMQRSTPAATTAYAPTQPPQSAAGSTLPPPHVPPVQRGASPYQPPPSTSNAGPSNRYAPAPGTQPTPAPGVGALPPSRQVAPNPYAAQQPSPYAPAGPPQTPYGQPPMQAQAPPAAAGPPRPGPPRGPPSASTPAPPPNAGAPPRAVPPSATAVSPAPSSIATPPPPSSSAKSRYPKGDRSHIQPQAQPIVDILAPAVAHIKSVAPQNFKPQVDDMEKRINILFDHLNNDDLLQPGTVQEVVEISRAIQGKEWDRASELFTAMQKRIEAEGRGEGGNWMVSYLPLCSCLGAFLIRSTGRCQTTYSSQQSHCAIGHRRYAWMHIA</sequence>
<dbReference type="Gene3D" id="1.20.940.10">
    <property type="entry name" value="Functional domain of the splicing factor Prp18"/>
    <property type="match status" value="1"/>
</dbReference>
<dbReference type="OrthoDB" id="542917at2759"/>
<evidence type="ECO:0000256" key="14">
    <source>
        <dbReference type="ARBA" id="ARBA00025471"/>
    </source>
</evidence>
<evidence type="ECO:0000256" key="1">
    <source>
        <dbReference type="ARBA" id="ARBA00004299"/>
    </source>
</evidence>
<evidence type="ECO:0000256" key="13">
    <source>
        <dbReference type="ARBA" id="ARBA00023329"/>
    </source>
</evidence>
<keyword evidence="7 15" id="KW-0853">WD repeat</keyword>
<evidence type="ECO:0000313" key="17">
    <source>
        <dbReference type="EMBL" id="KAH9825775.1"/>
    </source>
</evidence>
<dbReference type="PANTHER" id="PTHR13923">
    <property type="entry name" value="SEC31-RELATED PROTEIN"/>
    <property type="match status" value="1"/>
</dbReference>
<gene>
    <name evidence="17" type="ORF">Tdes44962_MAKER03986</name>
</gene>
<feature type="compositionally biased region" description="Low complexity" evidence="16">
    <location>
        <begin position="869"/>
        <end position="897"/>
    </location>
</feature>
<proteinExistence type="inferred from homology"/>
<name>A0A9W7W0Z4_9PEZI</name>
<feature type="compositionally biased region" description="Pro residues" evidence="16">
    <location>
        <begin position="1132"/>
        <end position="1145"/>
    </location>
</feature>
<feature type="compositionally biased region" description="Low complexity" evidence="16">
    <location>
        <begin position="1104"/>
        <end position="1113"/>
    </location>
</feature>
<keyword evidence="18" id="KW-1185">Reference proteome</keyword>
<reference evidence="17 18" key="1">
    <citation type="journal article" date="2018" name="IMA Fungus">
        <title>IMA Genome-F 10: Nine draft genome sequences of Claviceps purpurea s.lat., including C. arundinis, C. humidiphila, and C. cf. spartinae, pseudomolecules for the pitch canker pathogen Fusarium circinatum, draft genome of Davidsoniella eucalypti, Grosmannia galeiformis, Quambalaria eucalypti, and Teratosphaeria destructans.</title>
        <authorList>
            <person name="Wingfield B.D."/>
            <person name="Liu M."/>
            <person name="Nguyen H.D."/>
            <person name="Lane F.A."/>
            <person name="Morgan S.W."/>
            <person name="De Vos L."/>
            <person name="Wilken P.M."/>
            <person name="Duong T.A."/>
            <person name="Aylward J."/>
            <person name="Coetzee M.P."/>
            <person name="Dadej K."/>
            <person name="De Beer Z.W."/>
            <person name="Findlay W."/>
            <person name="Havenga M."/>
            <person name="Kolarik M."/>
            <person name="Menzies J.G."/>
            <person name="Naidoo K."/>
            <person name="Pochopski O."/>
            <person name="Shoukouhi P."/>
            <person name="Santana Q.C."/>
            <person name="Seifert K.A."/>
            <person name="Soal N."/>
            <person name="Steenkamp E.T."/>
            <person name="Tatham C.T."/>
            <person name="van der Nest M.A."/>
            <person name="Wingfield M.J."/>
        </authorList>
    </citation>
    <scope>NUCLEOTIDE SEQUENCE [LARGE SCALE GENOMIC DNA]</scope>
    <source>
        <strain evidence="17">CMW44962</strain>
    </source>
</reference>
<evidence type="ECO:0000256" key="5">
    <source>
        <dbReference type="ARBA" id="ARBA00021236"/>
    </source>
</evidence>
<comment type="similarity">
    <text evidence="3">Belongs to the WD repeat SEC31 family.</text>
</comment>
<dbReference type="GO" id="GO:0015031">
    <property type="term" value="P:protein transport"/>
    <property type="evidence" value="ECO:0007669"/>
    <property type="project" value="UniProtKB-KW"/>
</dbReference>
<dbReference type="InterPro" id="IPR001680">
    <property type="entry name" value="WD40_rpt"/>
</dbReference>
<feature type="compositionally biased region" description="Low complexity" evidence="16">
    <location>
        <begin position="1146"/>
        <end position="1160"/>
    </location>
</feature>
<evidence type="ECO:0000256" key="3">
    <source>
        <dbReference type="ARBA" id="ARBA00009358"/>
    </source>
</evidence>
<dbReference type="InterPro" id="IPR015943">
    <property type="entry name" value="WD40/YVTN_repeat-like_dom_sf"/>
</dbReference>
<feature type="repeat" description="WD" evidence="15">
    <location>
        <begin position="256"/>
        <end position="298"/>
    </location>
</feature>
<feature type="repeat" description="WD" evidence="15">
    <location>
        <begin position="117"/>
        <end position="159"/>
    </location>
</feature>
<evidence type="ECO:0000256" key="4">
    <source>
        <dbReference type="ARBA" id="ARBA00013507"/>
    </source>
</evidence>
<keyword evidence="13" id="KW-0968">Cytoplasmic vesicle</keyword>
<dbReference type="GO" id="GO:0005198">
    <property type="term" value="F:structural molecule activity"/>
    <property type="evidence" value="ECO:0007669"/>
    <property type="project" value="TreeGrafter"/>
</dbReference>
<keyword evidence="12" id="KW-0472">Membrane</keyword>
<evidence type="ECO:0000256" key="7">
    <source>
        <dbReference type="ARBA" id="ARBA00022574"/>
    </source>
</evidence>
<dbReference type="GO" id="GO:0090110">
    <property type="term" value="P:COPII-coated vesicle cargo loading"/>
    <property type="evidence" value="ECO:0007669"/>
    <property type="project" value="TreeGrafter"/>
</dbReference>
<feature type="compositionally biased region" description="Pro residues" evidence="16">
    <location>
        <begin position="1090"/>
        <end position="1103"/>
    </location>
</feature>
<evidence type="ECO:0000313" key="18">
    <source>
        <dbReference type="Proteomes" id="UP001138500"/>
    </source>
</evidence>
<dbReference type="FunFam" id="2.130.10.10:FF:000193">
    <property type="entry name" value="Protein transport protein SEC31, putative"/>
    <property type="match status" value="1"/>
</dbReference>
<dbReference type="Pfam" id="PF00400">
    <property type="entry name" value="WD40"/>
    <property type="match status" value="1"/>
</dbReference>
<evidence type="ECO:0000256" key="12">
    <source>
        <dbReference type="ARBA" id="ARBA00023136"/>
    </source>
</evidence>
<keyword evidence="6" id="KW-0813">Transport</keyword>
<dbReference type="PANTHER" id="PTHR13923:SF11">
    <property type="entry name" value="SECRETORY 31, ISOFORM D"/>
    <property type="match status" value="1"/>
</dbReference>
<evidence type="ECO:0000256" key="8">
    <source>
        <dbReference type="ARBA" id="ARBA00022737"/>
    </source>
</evidence>
<evidence type="ECO:0000256" key="2">
    <source>
        <dbReference type="ARBA" id="ARBA00004397"/>
    </source>
</evidence>
<feature type="region of interest" description="Disordered" evidence="16">
    <location>
        <begin position="786"/>
        <end position="824"/>
    </location>
</feature>
<keyword evidence="10" id="KW-0931">ER-Golgi transport</keyword>
<organism evidence="17 18">
    <name type="scientific">Teratosphaeria destructans</name>
    <dbReference type="NCBI Taxonomy" id="418781"/>
    <lineage>
        <taxon>Eukaryota</taxon>
        <taxon>Fungi</taxon>
        <taxon>Dikarya</taxon>
        <taxon>Ascomycota</taxon>
        <taxon>Pezizomycotina</taxon>
        <taxon>Dothideomycetes</taxon>
        <taxon>Dothideomycetidae</taxon>
        <taxon>Mycosphaerellales</taxon>
        <taxon>Teratosphaeriaceae</taxon>
        <taxon>Teratosphaeria</taxon>
    </lineage>
</organism>
<keyword evidence="8" id="KW-0677">Repeat</keyword>
<dbReference type="GO" id="GO:0070971">
    <property type="term" value="C:endoplasmic reticulum exit site"/>
    <property type="evidence" value="ECO:0007669"/>
    <property type="project" value="TreeGrafter"/>
</dbReference>
<dbReference type="SUPFAM" id="SSF50978">
    <property type="entry name" value="WD40 repeat-like"/>
    <property type="match status" value="1"/>
</dbReference>
<dbReference type="InterPro" id="IPR036322">
    <property type="entry name" value="WD40_repeat_dom_sf"/>
</dbReference>
<keyword evidence="11" id="KW-0653">Protein transport</keyword>
<feature type="compositionally biased region" description="Polar residues" evidence="16">
    <location>
        <begin position="786"/>
        <end position="798"/>
    </location>
</feature>
<dbReference type="EMBL" id="RIBY02002078">
    <property type="protein sequence ID" value="KAH9825775.1"/>
    <property type="molecule type" value="Genomic_DNA"/>
</dbReference>
<dbReference type="GO" id="GO:0005789">
    <property type="term" value="C:endoplasmic reticulum membrane"/>
    <property type="evidence" value="ECO:0007669"/>
    <property type="project" value="UniProtKB-SubCell"/>
</dbReference>
<feature type="compositionally biased region" description="Pro residues" evidence="16">
    <location>
        <begin position="973"/>
        <end position="982"/>
    </location>
</feature>